<protein>
    <submittedName>
        <fullName evidence="1">Autophagy-related protein 8f</fullName>
    </submittedName>
</protein>
<sequence>MSQLLYLQRKGVLRRKELGRNTQIEFRQSVSHLLVSSVLGPPSMLCVLVQVIVEKAERSDIPTIDKKKYLVPADLTVGQFVYVIRKRIKLSAEKAIFIFVDNVLPPTGAIMSTIYDEKKDEDGFLYVTYSGENTFG</sequence>
<name>A0ACB8MSJ8_CITSI</name>
<dbReference type="Proteomes" id="UP000829398">
    <property type="component" value="Chromosome 3"/>
</dbReference>
<evidence type="ECO:0000313" key="2">
    <source>
        <dbReference type="Proteomes" id="UP000829398"/>
    </source>
</evidence>
<comment type="caution">
    <text evidence="1">The sequence shown here is derived from an EMBL/GenBank/DDBJ whole genome shotgun (WGS) entry which is preliminary data.</text>
</comment>
<dbReference type="EMBL" id="CM039172">
    <property type="protein sequence ID" value="KAH9788413.1"/>
    <property type="molecule type" value="Genomic_DNA"/>
</dbReference>
<evidence type="ECO:0000313" key="1">
    <source>
        <dbReference type="EMBL" id="KAH9788413.1"/>
    </source>
</evidence>
<gene>
    <name evidence="1" type="ORF">KPL71_010884</name>
</gene>
<reference evidence="2" key="1">
    <citation type="journal article" date="2023" name="Hortic. Res.">
        <title>A chromosome-level phased genome enabling allele-level studies in sweet orange: a case study on citrus Huanglongbing tolerance.</title>
        <authorList>
            <person name="Wu B."/>
            <person name="Yu Q."/>
            <person name="Deng Z."/>
            <person name="Duan Y."/>
            <person name="Luo F."/>
            <person name="Gmitter F. Jr."/>
        </authorList>
    </citation>
    <scope>NUCLEOTIDE SEQUENCE [LARGE SCALE GENOMIC DNA]</scope>
    <source>
        <strain evidence="2">cv. Valencia</strain>
    </source>
</reference>
<keyword evidence="2" id="KW-1185">Reference proteome</keyword>
<accession>A0ACB8MSJ8</accession>
<organism evidence="1 2">
    <name type="scientific">Citrus sinensis</name>
    <name type="common">Sweet orange</name>
    <name type="synonym">Citrus aurantium var. sinensis</name>
    <dbReference type="NCBI Taxonomy" id="2711"/>
    <lineage>
        <taxon>Eukaryota</taxon>
        <taxon>Viridiplantae</taxon>
        <taxon>Streptophyta</taxon>
        <taxon>Embryophyta</taxon>
        <taxon>Tracheophyta</taxon>
        <taxon>Spermatophyta</taxon>
        <taxon>Magnoliopsida</taxon>
        <taxon>eudicotyledons</taxon>
        <taxon>Gunneridae</taxon>
        <taxon>Pentapetalae</taxon>
        <taxon>rosids</taxon>
        <taxon>malvids</taxon>
        <taxon>Sapindales</taxon>
        <taxon>Rutaceae</taxon>
        <taxon>Aurantioideae</taxon>
        <taxon>Citrus</taxon>
    </lineage>
</organism>
<proteinExistence type="predicted"/>